<dbReference type="InterPro" id="IPR020615">
    <property type="entry name" value="Thiolase_acyl_enz_int_AS"/>
</dbReference>
<comment type="similarity">
    <text evidence="1 6">Belongs to the thiolase-like superfamily. Thiolase family.</text>
</comment>
<dbReference type="FunFam" id="3.40.47.10:FF:000010">
    <property type="entry name" value="Acetyl-CoA acetyltransferase (Thiolase)"/>
    <property type="match status" value="1"/>
</dbReference>
<proteinExistence type="inferred from homology"/>
<dbReference type="InterPro" id="IPR016039">
    <property type="entry name" value="Thiolase-like"/>
</dbReference>
<dbReference type="AlphaFoldDB" id="A0A132MFT3"/>
<dbReference type="Gene3D" id="3.40.47.10">
    <property type="match status" value="1"/>
</dbReference>
<reference evidence="10 11" key="1">
    <citation type="submission" date="2015-09" db="EMBL/GenBank/DDBJ databases">
        <title>Draft genome sequence of Hydrogenibacillus schlegelii DSM 2000.</title>
        <authorList>
            <person name="Hemp J."/>
        </authorList>
    </citation>
    <scope>NUCLEOTIDE SEQUENCE [LARGE SCALE GENOMIC DNA]</scope>
    <source>
        <strain evidence="10 11">MA 48</strain>
    </source>
</reference>
<organism evidence="10 11">
    <name type="scientific">Hydrogenibacillus schlegelii</name>
    <name type="common">Bacillus schlegelii</name>
    <dbReference type="NCBI Taxonomy" id="1484"/>
    <lineage>
        <taxon>Bacteria</taxon>
        <taxon>Bacillati</taxon>
        <taxon>Bacillota</taxon>
        <taxon>Bacilli</taxon>
        <taxon>Bacillales</taxon>
        <taxon>Bacillales Family X. Incertae Sedis</taxon>
        <taxon>Hydrogenibacillus</taxon>
    </lineage>
</organism>
<comment type="caution">
    <text evidence="10">The sequence shown here is derived from an EMBL/GenBank/DDBJ whole genome shotgun (WGS) entry which is preliminary data.</text>
</comment>
<evidence type="ECO:0000256" key="4">
    <source>
        <dbReference type="ARBA" id="ARBA00030755"/>
    </source>
</evidence>
<dbReference type="SUPFAM" id="SSF53901">
    <property type="entry name" value="Thiolase-like"/>
    <property type="match status" value="2"/>
</dbReference>
<dbReference type="PROSITE" id="PS00099">
    <property type="entry name" value="THIOLASE_3"/>
    <property type="match status" value="1"/>
</dbReference>
<dbReference type="PANTHER" id="PTHR18919:SF12">
    <property type="entry name" value="ACYLTRANSFERASE RV0859-RELATED"/>
    <property type="match status" value="1"/>
</dbReference>
<keyword evidence="7" id="KW-0812">Transmembrane</keyword>
<feature type="domain" description="Thiolase C-terminal" evidence="9">
    <location>
        <begin position="278"/>
        <end position="399"/>
    </location>
</feature>
<dbReference type="CDD" id="cd00751">
    <property type="entry name" value="thiolase"/>
    <property type="match status" value="1"/>
</dbReference>
<keyword evidence="11" id="KW-1185">Reference proteome</keyword>
<feature type="domain" description="Thiolase N-terminal" evidence="8">
    <location>
        <begin position="5"/>
        <end position="270"/>
    </location>
</feature>
<sequence>MQEAVIVDGIRTPFGRYGGALARVRPDDLAAHVIAELVKRHPEIPPEAYDDVYFGCANQAGEDGRNVARMAVLLSGLPVEVPGATVNRLCGSGMEAVIQAAAGIQTGRGEIFIAGGVESMSRAPLVLLKPEEPFARGHRSLEDTTLGWRFTNPRLAAVYPPITLGETAENVAEMDGITREDQDRFALESQRKYQAAKAQGFFKEEIVPVPVPGPKGETMIVEEDEHPRPNVTLEALARLKPAFREGGTVTAGNSTGLNDGAAALLLMSREKAAALGLRPRARIIAAATAGVHPSIMGLGPVPASRKALKNAGLTVDDMDVVEINEAFAAQVIASARRLGVPEEKLNPNGGAIAIGHPLGASGARLVLTLMRELERRGGRFGLAAMCIGIGQGIAVVLERMA</sequence>
<dbReference type="PANTHER" id="PTHR18919">
    <property type="entry name" value="ACETYL-COA C-ACYLTRANSFERASE"/>
    <property type="match status" value="1"/>
</dbReference>
<dbReference type="InterPro" id="IPR020617">
    <property type="entry name" value="Thiolase_C"/>
</dbReference>
<evidence type="ECO:0000256" key="5">
    <source>
        <dbReference type="PIRSR" id="PIRSR000429-1"/>
    </source>
</evidence>
<keyword evidence="7" id="KW-1133">Transmembrane helix</keyword>
<evidence type="ECO:0000313" key="11">
    <source>
        <dbReference type="Proteomes" id="UP000243024"/>
    </source>
</evidence>
<dbReference type="InterPro" id="IPR020613">
    <property type="entry name" value="Thiolase_CS"/>
</dbReference>
<dbReference type="PROSITE" id="PS00098">
    <property type="entry name" value="THIOLASE_1"/>
    <property type="match status" value="1"/>
</dbReference>
<evidence type="ECO:0000256" key="6">
    <source>
        <dbReference type="RuleBase" id="RU003557"/>
    </source>
</evidence>
<keyword evidence="7" id="KW-0472">Membrane</keyword>
<gene>
    <name evidence="10" type="ORF">SA87_08135</name>
</gene>
<evidence type="ECO:0000313" key="10">
    <source>
        <dbReference type="EMBL" id="OAR05324.1"/>
    </source>
</evidence>
<dbReference type="EMBL" id="JXBB01000002">
    <property type="protein sequence ID" value="OAR05324.1"/>
    <property type="molecule type" value="Genomic_DNA"/>
</dbReference>
<feature type="active site" description="Acyl-thioester intermediate" evidence="5">
    <location>
        <position position="90"/>
    </location>
</feature>
<dbReference type="NCBIfam" id="TIGR01930">
    <property type="entry name" value="AcCoA-C-Actrans"/>
    <property type="match status" value="1"/>
</dbReference>
<dbReference type="InterPro" id="IPR020616">
    <property type="entry name" value="Thiolase_N"/>
</dbReference>
<feature type="transmembrane region" description="Helical" evidence="7">
    <location>
        <begin position="380"/>
        <end position="397"/>
    </location>
</feature>
<keyword evidence="3 6" id="KW-0012">Acyltransferase</keyword>
<evidence type="ECO:0000259" key="8">
    <source>
        <dbReference type="Pfam" id="PF00108"/>
    </source>
</evidence>
<evidence type="ECO:0000256" key="3">
    <source>
        <dbReference type="ARBA" id="ARBA00023315"/>
    </source>
</evidence>
<evidence type="ECO:0000259" key="9">
    <source>
        <dbReference type="Pfam" id="PF02803"/>
    </source>
</evidence>
<accession>A0A132MFT3</accession>
<evidence type="ECO:0000256" key="2">
    <source>
        <dbReference type="ARBA" id="ARBA00022679"/>
    </source>
</evidence>
<feature type="active site" description="Proton acceptor" evidence="5">
    <location>
        <position position="356"/>
    </location>
</feature>
<dbReference type="OrthoDB" id="9764892at2"/>
<dbReference type="PROSITE" id="PS00737">
    <property type="entry name" value="THIOLASE_2"/>
    <property type="match status" value="1"/>
</dbReference>
<dbReference type="PIRSF" id="PIRSF000429">
    <property type="entry name" value="Ac-CoA_Ac_transf"/>
    <property type="match status" value="1"/>
</dbReference>
<dbReference type="STRING" id="1484.SA87_08135"/>
<evidence type="ECO:0000256" key="1">
    <source>
        <dbReference type="ARBA" id="ARBA00010982"/>
    </source>
</evidence>
<evidence type="ECO:0000256" key="7">
    <source>
        <dbReference type="SAM" id="Phobius"/>
    </source>
</evidence>
<dbReference type="Proteomes" id="UP000243024">
    <property type="component" value="Unassembled WGS sequence"/>
</dbReference>
<feature type="active site" description="Proton acceptor" evidence="5">
    <location>
        <position position="386"/>
    </location>
</feature>
<dbReference type="Pfam" id="PF02803">
    <property type="entry name" value="Thiolase_C"/>
    <property type="match status" value="1"/>
</dbReference>
<name>A0A132MFT3_HYDSH</name>
<dbReference type="InterPro" id="IPR002155">
    <property type="entry name" value="Thiolase"/>
</dbReference>
<dbReference type="InterPro" id="IPR020610">
    <property type="entry name" value="Thiolase_AS"/>
</dbReference>
<protein>
    <recommendedName>
        <fullName evidence="4">Acetoacetyl-CoA thiolase</fullName>
    </recommendedName>
</protein>
<dbReference type="RefSeq" id="WP_066198256.1">
    <property type="nucleotide sequence ID" value="NZ_CBCSAS010000001.1"/>
</dbReference>
<dbReference type="Pfam" id="PF00108">
    <property type="entry name" value="Thiolase_N"/>
    <property type="match status" value="1"/>
</dbReference>
<dbReference type="GO" id="GO:0003988">
    <property type="term" value="F:acetyl-CoA C-acyltransferase activity"/>
    <property type="evidence" value="ECO:0007669"/>
    <property type="project" value="UniProtKB-ARBA"/>
</dbReference>
<keyword evidence="2 6" id="KW-0808">Transferase</keyword>